<evidence type="ECO:0000313" key="2">
    <source>
        <dbReference type="EMBL" id="POR35489.1"/>
    </source>
</evidence>
<dbReference type="Pfam" id="PF22586">
    <property type="entry name" value="ANCHR-like_BBOX"/>
    <property type="match status" value="1"/>
</dbReference>
<reference evidence="2 3" key="1">
    <citation type="submission" date="2018-01" db="EMBL/GenBank/DDBJ databases">
        <title>Harnessing the power of phylogenomics to disentangle the directionality and signatures of interkingdom host jumping in the parasitic fungal genus Tolypocladium.</title>
        <authorList>
            <person name="Quandt C.A."/>
            <person name="Patterson W."/>
            <person name="Spatafora J.W."/>
        </authorList>
    </citation>
    <scope>NUCLEOTIDE SEQUENCE [LARGE SCALE GENOMIC DNA]</scope>
    <source>
        <strain evidence="2 3">NRBC 100945</strain>
    </source>
</reference>
<protein>
    <submittedName>
        <fullName evidence="2">Abscission/NoCut checkpoint regulator</fullName>
    </submittedName>
</protein>
<feature type="region of interest" description="Disordered" evidence="1">
    <location>
        <begin position="250"/>
        <end position="270"/>
    </location>
</feature>
<sequence length="350" mass="37846">MPDDMDKSLVDRLQALRGSSATPERPAPTRTTIDEIERAKTPTREDALAARLKSLREHGASPSSAPAKDSPKADKSRSQSTSGQAPGNSTGIVVREGPEDDAVDAVFETDDQTLEELLGDVDPAEEQTAPHEPRDEDVKALLEQLSQSVPKDDETWAEGGHSDDSDGEQMNREVDGVIARTRDEAEADASPGRDITPQEGDEPEQHQPTDEASNDLPSLPPNLDDLPSTAPSQPSTTLDDLTARMAALRAPTTSSILPSVPTSQPAGRPVKRLASTTAYTDDDVDSWCTVCLEDATLRCLGCDDDPYCARCWREMHVGPAAGFDERGHRAVQFTRSRKKEDKWRVALGAS</sequence>
<feature type="compositionally biased region" description="Basic and acidic residues" evidence="1">
    <location>
        <begin position="150"/>
        <end position="184"/>
    </location>
</feature>
<feature type="compositionally biased region" description="Polar residues" evidence="1">
    <location>
        <begin position="251"/>
        <end position="265"/>
    </location>
</feature>
<evidence type="ECO:0000256" key="1">
    <source>
        <dbReference type="SAM" id="MobiDB-lite"/>
    </source>
</evidence>
<dbReference type="PANTHER" id="PTHR46603">
    <property type="entry name" value="ABSCISSION/NOCUT CHECKPOINT REGULATOR"/>
    <property type="match status" value="1"/>
</dbReference>
<organism evidence="2 3">
    <name type="scientific">Tolypocladium paradoxum</name>
    <dbReference type="NCBI Taxonomy" id="94208"/>
    <lineage>
        <taxon>Eukaryota</taxon>
        <taxon>Fungi</taxon>
        <taxon>Dikarya</taxon>
        <taxon>Ascomycota</taxon>
        <taxon>Pezizomycotina</taxon>
        <taxon>Sordariomycetes</taxon>
        <taxon>Hypocreomycetidae</taxon>
        <taxon>Hypocreales</taxon>
        <taxon>Ophiocordycipitaceae</taxon>
        <taxon>Tolypocladium</taxon>
    </lineage>
</organism>
<feature type="compositionally biased region" description="Basic and acidic residues" evidence="1">
    <location>
        <begin position="32"/>
        <end position="59"/>
    </location>
</feature>
<dbReference type="InterPro" id="IPR044553">
    <property type="entry name" value="Bbox1_ANCHR"/>
</dbReference>
<dbReference type="PANTHER" id="PTHR46603:SF1">
    <property type="entry name" value="ABSCISSION_NOCUT CHECKPOINT REGULATOR"/>
    <property type="match status" value="1"/>
</dbReference>
<feature type="compositionally biased region" description="Basic and acidic residues" evidence="1">
    <location>
        <begin position="128"/>
        <end position="140"/>
    </location>
</feature>
<accession>A0A2S4KZ89</accession>
<dbReference type="Proteomes" id="UP000237481">
    <property type="component" value="Unassembled WGS sequence"/>
</dbReference>
<feature type="compositionally biased region" description="Acidic residues" evidence="1">
    <location>
        <begin position="98"/>
        <end position="125"/>
    </location>
</feature>
<feature type="compositionally biased region" description="Polar residues" evidence="1">
    <location>
        <begin position="78"/>
        <end position="91"/>
    </location>
</feature>
<dbReference type="SUPFAM" id="SSF57845">
    <property type="entry name" value="B-box zinc-binding domain"/>
    <property type="match status" value="1"/>
</dbReference>
<proteinExistence type="predicted"/>
<dbReference type="STRING" id="94208.A0A2S4KZ89"/>
<dbReference type="OrthoDB" id="5407799at2759"/>
<keyword evidence="3" id="KW-1185">Reference proteome</keyword>
<dbReference type="AlphaFoldDB" id="A0A2S4KZ89"/>
<feature type="compositionally biased region" description="Low complexity" evidence="1">
    <location>
        <begin position="214"/>
        <end position="228"/>
    </location>
</feature>
<comment type="caution">
    <text evidence="2">The sequence shown here is derived from an EMBL/GenBank/DDBJ whole genome shotgun (WGS) entry which is preliminary data.</text>
</comment>
<dbReference type="EMBL" id="PKSG01000436">
    <property type="protein sequence ID" value="POR35489.1"/>
    <property type="molecule type" value="Genomic_DNA"/>
</dbReference>
<name>A0A2S4KZ89_9HYPO</name>
<evidence type="ECO:0000313" key="3">
    <source>
        <dbReference type="Proteomes" id="UP000237481"/>
    </source>
</evidence>
<dbReference type="CDD" id="cd19817">
    <property type="entry name" value="Bbox1_ANCHR-like"/>
    <property type="match status" value="1"/>
</dbReference>
<feature type="compositionally biased region" description="Low complexity" evidence="1">
    <location>
        <begin position="21"/>
        <end position="31"/>
    </location>
</feature>
<gene>
    <name evidence="2" type="ORF">TPAR_04316</name>
</gene>
<feature type="region of interest" description="Disordered" evidence="1">
    <location>
        <begin position="1"/>
        <end position="237"/>
    </location>
</feature>
<feature type="compositionally biased region" description="Basic and acidic residues" evidence="1">
    <location>
        <begin position="1"/>
        <end position="10"/>
    </location>
</feature>